<comment type="caution">
    <text evidence="2">The sequence shown here is derived from an EMBL/GenBank/DDBJ whole genome shotgun (WGS) entry which is preliminary data.</text>
</comment>
<sequence>MDSFASLFSLALYFLTCYRHFCSREMERQESRRGPKATAVFVFDFANSTCSCRLRISEKETEISSRRQVSDDAAKNEANLLHRCRSAPSTFARRTSSPLPLIVHQDK</sequence>
<dbReference type="EMBL" id="CM029051">
    <property type="protein sequence ID" value="KAG2562234.1"/>
    <property type="molecule type" value="Genomic_DNA"/>
</dbReference>
<proteinExistence type="predicted"/>
<evidence type="ECO:0008006" key="4">
    <source>
        <dbReference type="Google" id="ProtNLM"/>
    </source>
</evidence>
<dbReference type="Proteomes" id="UP000823388">
    <property type="component" value="Chromosome 8K"/>
</dbReference>
<evidence type="ECO:0000256" key="1">
    <source>
        <dbReference type="SAM" id="SignalP"/>
    </source>
</evidence>
<evidence type="ECO:0000313" key="3">
    <source>
        <dbReference type="Proteomes" id="UP000823388"/>
    </source>
</evidence>
<gene>
    <name evidence="2" type="ORF">PVAP13_8KG176001</name>
</gene>
<feature type="chain" id="PRO_5035760233" description="Secreted protein" evidence="1">
    <location>
        <begin position="24"/>
        <end position="107"/>
    </location>
</feature>
<feature type="signal peptide" evidence="1">
    <location>
        <begin position="1"/>
        <end position="23"/>
    </location>
</feature>
<dbReference type="AlphaFoldDB" id="A0A8T0PW80"/>
<evidence type="ECO:0000313" key="2">
    <source>
        <dbReference type="EMBL" id="KAG2562234.1"/>
    </source>
</evidence>
<organism evidence="2 3">
    <name type="scientific">Panicum virgatum</name>
    <name type="common">Blackwell switchgrass</name>
    <dbReference type="NCBI Taxonomy" id="38727"/>
    <lineage>
        <taxon>Eukaryota</taxon>
        <taxon>Viridiplantae</taxon>
        <taxon>Streptophyta</taxon>
        <taxon>Embryophyta</taxon>
        <taxon>Tracheophyta</taxon>
        <taxon>Spermatophyta</taxon>
        <taxon>Magnoliopsida</taxon>
        <taxon>Liliopsida</taxon>
        <taxon>Poales</taxon>
        <taxon>Poaceae</taxon>
        <taxon>PACMAD clade</taxon>
        <taxon>Panicoideae</taxon>
        <taxon>Panicodae</taxon>
        <taxon>Paniceae</taxon>
        <taxon>Panicinae</taxon>
        <taxon>Panicum</taxon>
        <taxon>Panicum sect. Hiantes</taxon>
    </lineage>
</organism>
<keyword evidence="1" id="KW-0732">Signal</keyword>
<accession>A0A8T0PW80</accession>
<reference evidence="2" key="1">
    <citation type="submission" date="2020-05" db="EMBL/GenBank/DDBJ databases">
        <title>WGS assembly of Panicum virgatum.</title>
        <authorList>
            <person name="Lovell J.T."/>
            <person name="Jenkins J."/>
            <person name="Shu S."/>
            <person name="Juenger T.E."/>
            <person name="Schmutz J."/>
        </authorList>
    </citation>
    <scope>NUCLEOTIDE SEQUENCE</scope>
    <source>
        <strain evidence="2">AP13</strain>
    </source>
</reference>
<keyword evidence="3" id="KW-1185">Reference proteome</keyword>
<protein>
    <recommendedName>
        <fullName evidence="4">Secreted protein</fullName>
    </recommendedName>
</protein>
<name>A0A8T0PW80_PANVG</name>